<gene>
    <name evidence="3" type="ORF">ACFSXZ_10660</name>
</gene>
<keyword evidence="3" id="KW-0547">Nucleotide-binding</keyword>
<dbReference type="InterPro" id="IPR036890">
    <property type="entry name" value="HATPase_C_sf"/>
</dbReference>
<dbReference type="InterPro" id="IPR002645">
    <property type="entry name" value="STAS_dom"/>
</dbReference>
<dbReference type="PROSITE" id="PS50801">
    <property type="entry name" value="STAS"/>
    <property type="match status" value="1"/>
</dbReference>
<evidence type="ECO:0000259" key="2">
    <source>
        <dbReference type="PROSITE" id="PS50801"/>
    </source>
</evidence>
<dbReference type="InterPro" id="IPR003594">
    <property type="entry name" value="HATPase_dom"/>
</dbReference>
<dbReference type="EMBL" id="JBHUKR010000006">
    <property type="protein sequence ID" value="MFD2416782.1"/>
    <property type="molecule type" value="Genomic_DNA"/>
</dbReference>
<keyword evidence="1" id="KW-0723">Serine/threonine-protein kinase</keyword>
<comment type="caution">
    <text evidence="3">The sequence shown here is derived from an EMBL/GenBank/DDBJ whole genome shotgun (WGS) entry which is preliminary data.</text>
</comment>
<dbReference type="Proteomes" id="UP001597417">
    <property type="component" value="Unassembled WGS sequence"/>
</dbReference>
<dbReference type="SUPFAM" id="SSF55874">
    <property type="entry name" value="ATPase domain of HSP90 chaperone/DNA topoisomerase II/histidine kinase"/>
    <property type="match status" value="1"/>
</dbReference>
<feature type="domain" description="STAS" evidence="2">
    <location>
        <begin position="7"/>
        <end position="117"/>
    </location>
</feature>
<dbReference type="PANTHER" id="PTHR35526">
    <property type="entry name" value="ANTI-SIGMA-F FACTOR RSBW-RELATED"/>
    <property type="match status" value="1"/>
</dbReference>
<proteinExistence type="predicted"/>
<dbReference type="InterPro" id="IPR050267">
    <property type="entry name" value="Anti-sigma-factor_SerPK"/>
</dbReference>
<dbReference type="InterPro" id="IPR036513">
    <property type="entry name" value="STAS_dom_sf"/>
</dbReference>
<dbReference type="Gene3D" id="3.30.750.24">
    <property type="entry name" value="STAS domain"/>
    <property type="match status" value="1"/>
</dbReference>
<sequence length="261" mass="28308">MNIAERLDVRRSEQAGCLVATLTGRLDTRSYSGLRDLLVKLALEEPRALIVDVDALDIHDGGALTVFPAAQVMVHEWPGVPVLLAAGDADRRTALGEGAAMRSVPVFTGVEPALDSVRTVVTQRRAAAEFPPLPSSAAVARRFARDICRYWRVPVAPHEVLCVVSELVENAVRHAATRFQLRLRMRDGMLGVAVHDGSPRPAMLRQGPSGIPAGFGLRIVAELARDWGCLPDLGNGKVVWAVLSGAEDWFRAHPPWPVDEP</sequence>
<dbReference type="GO" id="GO:0005524">
    <property type="term" value="F:ATP binding"/>
    <property type="evidence" value="ECO:0007669"/>
    <property type="project" value="UniProtKB-KW"/>
</dbReference>
<protein>
    <submittedName>
        <fullName evidence="3">ATP-binding protein</fullName>
    </submittedName>
</protein>
<keyword evidence="1" id="KW-0418">Kinase</keyword>
<dbReference type="RefSeq" id="WP_378263882.1">
    <property type="nucleotide sequence ID" value="NZ_JBHUKR010000006.1"/>
</dbReference>
<reference evidence="4" key="1">
    <citation type="journal article" date="2019" name="Int. J. Syst. Evol. Microbiol.">
        <title>The Global Catalogue of Microorganisms (GCM) 10K type strain sequencing project: providing services to taxonomists for standard genome sequencing and annotation.</title>
        <authorList>
            <consortium name="The Broad Institute Genomics Platform"/>
            <consortium name="The Broad Institute Genome Sequencing Center for Infectious Disease"/>
            <person name="Wu L."/>
            <person name="Ma J."/>
        </authorList>
    </citation>
    <scope>NUCLEOTIDE SEQUENCE [LARGE SCALE GENOMIC DNA]</scope>
    <source>
        <strain evidence="4">CGMCC 4.7645</strain>
    </source>
</reference>
<keyword evidence="1" id="KW-0808">Transferase</keyword>
<dbReference type="Gene3D" id="3.30.565.10">
    <property type="entry name" value="Histidine kinase-like ATPase, C-terminal domain"/>
    <property type="match status" value="1"/>
</dbReference>
<dbReference type="SUPFAM" id="SSF52091">
    <property type="entry name" value="SpoIIaa-like"/>
    <property type="match status" value="1"/>
</dbReference>
<dbReference type="Pfam" id="PF13581">
    <property type="entry name" value="HATPase_c_2"/>
    <property type="match status" value="1"/>
</dbReference>
<evidence type="ECO:0000256" key="1">
    <source>
        <dbReference type="ARBA" id="ARBA00022527"/>
    </source>
</evidence>
<keyword evidence="3" id="KW-0067">ATP-binding</keyword>
<dbReference type="CDD" id="cd16936">
    <property type="entry name" value="HATPase_RsbW-like"/>
    <property type="match status" value="1"/>
</dbReference>
<evidence type="ECO:0000313" key="3">
    <source>
        <dbReference type="EMBL" id="MFD2416782.1"/>
    </source>
</evidence>
<evidence type="ECO:0000313" key="4">
    <source>
        <dbReference type="Proteomes" id="UP001597417"/>
    </source>
</evidence>
<name>A0ABW5FSM9_9PSEU</name>
<dbReference type="PANTHER" id="PTHR35526:SF3">
    <property type="entry name" value="ANTI-SIGMA-F FACTOR RSBW"/>
    <property type="match status" value="1"/>
</dbReference>
<accession>A0ABW5FSM9</accession>
<keyword evidence="4" id="KW-1185">Reference proteome</keyword>
<organism evidence="3 4">
    <name type="scientific">Amycolatopsis pigmentata</name>
    <dbReference type="NCBI Taxonomy" id="450801"/>
    <lineage>
        <taxon>Bacteria</taxon>
        <taxon>Bacillati</taxon>
        <taxon>Actinomycetota</taxon>
        <taxon>Actinomycetes</taxon>
        <taxon>Pseudonocardiales</taxon>
        <taxon>Pseudonocardiaceae</taxon>
        <taxon>Amycolatopsis</taxon>
    </lineage>
</organism>